<dbReference type="STRING" id="988801.SAMN05216522_104197"/>
<dbReference type="Proteomes" id="UP000242515">
    <property type="component" value="Unassembled WGS sequence"/>
</dbReference>
<keyword evidence="5 8" id="KW-0812">Transmembrane</keyword>
<comment type="subcellular location">
    <subcellularLocation>
        <location evidence="1">Cell inner membrane</location>
        <topology evidence="1">Multi-pass membrane protein</topology>
    </subcellularLocation>
</comment>
<dbReference type="AlphaFoldDB" id="A0A1H9HF66"/>
<dbReference type="Pfam" id="PF04403">
    <property type="entry name" value="PqiA"/>
    <property type="match status" value="2"/>
</dbReference>
<proteinExistence type="inferred from homology"/>
<name>A0A1H9HF66_9GAMM</name>
<evidence type="ECO:0000313" key="10">
    <source>
        <dbReference type="Proteomes" id="UP000242515"/>
    </source>
</evidence>
<dbReference type="RefSeq" id="WP_092674710.1">
    <property type="nucleotide sequence ID" value="NZ_FOGC01000004.1"/>
</dbReference>
<dbReference type="InterPro" id="IPR007498">
    <property type="entry name" value="PqiA-like"/>
</dbReference>
<dbReference type="NCBIfam" id="NF011683">
    <property type="entry name" value="PRK15103.1"/>
    <property type="match status" value="1"/>
</dbReference>
<evidence type="ECO:0000256" key="1">
    <source>
        <dbReference type="ARBA" id="ARBA00004429"/>
    </source>
</evidence>
<keyword evidence="6 8" id="KW-1133">Transmembrane helix</keyword>
<organism evidence="9 10">
    <name type="scientific">Rosenbergiella nectarea</name>
    <dbReference type="NCBI Taxonomy" id="988801"/>
    <lineage>
        <taxon>Bacteria</taxon>
        <taxon>Pseudomonadati</taxon>
        <taxon>Pseudomonadota</taxon>
        <taxon>Gammaproteobacteria</taxon>
        <taxon>Enterobacterales</taxon>
        <taxon>Erwiniaceae</taxon>
        <taxon>Rosenbergiella</taxon>
    </lineage>
</organism>
<evidence type="ECO:0000256" key="5">
    <source>
        <dbReference type="ARBA" id="ARBA00022692"/>
    </source>
</evidence>
<evidence type="ECO:0000313" key="9">
    <source>
        <dbReference type="EMBL" id="SEQ60902.1"/>
    </source>
</evidence>
<evidence type="ECO:0000256" key="4">
    <source>
        <dbReference type="ARBA" id="ARBA00022519"/>
    </source>
</evidence>
<accession>A0A1H9HF66</accession>
<dbReference type="PANTHER" id="PTHR30462:SF3">
    <property type="entry name" value="INTERMEMBRANE TRANSPORT PROTEIN PQIA"/>
    <property type="match status" value="1"/>
</dbReference>
<dbReference type="InterPro" id="IPR051800">
    <property type="entry name" value="PqiA-PqiB_transport"/>
</dbReference>
<feature type="transmembrane region" description="Helical" evidence="8">
    <location>
        <begin position="307"/>
        <end position="331"/>
    </location>
</feature>
<evidence type="ECO:0000256" key="3">
    <source>
        <dbReference type="ARBA" id="ARBA00022475"/>
    </source>
</evidence>
<dbReference type="PANTHER" id="PTHR30462">
    <property type="entry name" value="INTERMEMBRANE TRANSPORT PROTEIN PQIB-RELATED"/>
    <property type="match status" value="1"/>
</dbReference>
<dbReference type="OrthoDB" id="9800207at2"/>
<evidence type="ECO:0000256" key="2">
    <source>
        <dbReference type="ARBA" id="ARBA00007555"/>
    </source>
</evidence>
<reference evidence="10" key="1">
    <citation type="submission" date="2016-10" db="EMBL/GenBank/DDBJ databases">
        <authorList>
            <person name="Varghese N."/>
            <person name="Submissions S."/>
        </authorList>
    </citation>
    <scope>NUCLEOTIDE SEQUENCE [LARGE SCALE GENOMIC DNA]</scope>
    <source>
        <strain evidence="10">8N4</strain>
    </source>
</reference>
<feature type="transmembrane region" description="Helical" evidence="8">
    <location>
        <begin position="255"/>
        <end position="273"/>
    </location>
</feature>
<feature type="transmembrane region" description="Helical" evidence="8">
    <location>
        <begin position="147"/>
        <end position="169"/>
    </location>
</feature>
<keyword evidence="10" id="KW-1185">Reference proteome</keyword>
<keyword evidence="7 8" id="KW-0472">Membrane</keyword>
<evidence type="ECO:0000256" key="6">
    <source>
        <dbReference type="ARBA" id="ARBA00022989"/>
    </source>
</evidence>
<feature type="transmembrane region" description="Helical" evidence="8">
    <location>
        <begin position="386"/>
        <end position="403"/>
    </location>
</feature>
<evidence type="ECO:0000256" key="7">
    <source>
        <dbReference type="ARBA" id="ARBA00023136"/>
    </source>
</evidence>
<dbReference type="NCBIfam" id="TIGR00155">
    <property type="entry name" value="pqiA_fam"/>
    <property type="match status" value="1"/>
</dbReference>
<comment type="similarity">
    <text evidence="2">Belongs to the PqiA family.</text>
</comment>
<keyword evidence="3" id="KW-1003">Cell membrane</keyword>
<evidence type="ECO:0000256" key="8">
    <source>
        <dbReference type="SAM" id="Phobius"/>
    </source>
</evidence>
<gene>
    <name evidence="9" type="ORF">SAMN05216522_104197</name>
</gene>
<protein>
    <submittedName>
        <fullName evidence="9">Paraquat-inducible protein A</fullName>
    </submittedName>
</protein>
<feature type="transmembrane region" description="Helical" evidence="8">
    <location>
        <begin position="101"/>
        <end position="126"/>
    </location>
</feature>
<feature type="transmembrane region" description="Helical" evidence="8">
    <location>
        <begin position="354"/>
        <end position="374"/>
    </location>
</feature>
<feature type="transmembrane region" description="Helical" evidence="8">
    <location>
        <begin position="279"/>
        <end position="300"/>
    </location>
</feature>
<sequence length="423" mass="47414">MSNHCHQDQTHRWVLCPHCDMTTKLPGLVPGTRATCMRCESTLATAWHEPLRRPMVYAFSALVMLVLANLFPFISISVMGMTNQISLLQIPQAMVDDKYRFLATIFLLFVQIIPATCLASILILTLNRRLPRQLTIPLAKGLFYMKNWGMAEIFMAGVLVSFVKLMAYGKIGLELGFWPWCLFCLCQLRAFQCLERHVIWQRISPVPPLPIEPTAGISGMNQNLRSCPCCAAIVAADDRYCPRCHQRGHARKPQSLQWTLSLLVTSIILYIPANIMPIMVTDALGSASGSNIMAGVIFLWNEGSWPIAMIIFVASILVPSMKILAIGWLSWNAGGYGTRDNHRMQIIYEIVEVVGRWSMVDVFVIAVLSALVRMGGLMNVYPAEGALLFCLVVILTMFSAQAFDPRLLWDREAIKTSEEESIE</sequence>
<dbReference type="InterPro" id="IPR005219">
    <property type="entry name" value="PqiA-like_proteobact"/>
</dbReference>
<feature type="transmembrane region" description="Helical" evidence="8">
    <location>
        <begin position="56"/>
        <end position="81"/>
    </location>
</feature>
<keyword evidence="4" id="KW-0997">Cell inner membrane</keyword>
<dbReference type="EMBL" id="FOGC01000004">
    <property type="protein sequence ID" value="SEQ60902.1"/>
    <property type="molecule type" value="Genomic_DNA"/>
</dbReference>
<dbReference type="GO" id="GO:0005886">
    <property type="term" value="C:plasma membrane"/>
    <property type="evidence" value="ECO:0007669"/>
    <property type="project" value="UniProtKB-SubCell"/>
</dbReference>